<organism evidence="3 4">
    <name type="scientific">Carnegiea gigantea</name>
    <dbReference type="NCBI Taxonomy" id="171969"/>
    <lineage>
        <taxon>Eukaryota</taxon>
        <taxon>Viridiplantae</taxon>
        <taxon>Streptophyta</taxon>
        <taxon>Embryophyta</taxon>
        <taxon>Tracheophyta</taxon>
        <taxon>Spermatophyta</taxon>
        <taxon>Magnoliopsida</taxon>
        <taxon>eudicotyledons</taxon>
        <taxon>Gunneridae</taxon>
        <taxon>Pentapetalae</taxon>
        <taxon>Caryophyllales</taxon>
        <taxon>Cactineae</taxon>
        <taxon>Cactaceae</taxon>
        <taxon>Cactoideae</taxon>
        <taxon>Echinocereeae</taxon>
        <taxon>Carnegiea</taxon>
    </lineage>
</organism>
<dbReference type="EMBL" id="JAKOGI010000192">
    <property type="protein sequence ID" value="KAJ8440400.1"/>
    <property type="molecule type" value="Genomic_DNA"/>
</dbReference>
<name>A0A9Q1QHB3_9CARY</name>
<protein>
    <recommendedName>
        <fullName evidence="2">FAR1-related sequence 11-like HTH-like domain-containing protein</fullName>
    </recommendedName>
</protein>
<evidence type="ECO:0000259" key="2">
    <source>
        <dbReference type="Pfam" id="PF26175"/>
    </source>
</evidence>
<dbReference type="OrthoDB" id="912324at2759"/>
<evidence type="ECO:0000313" key="4">
    <source>
        <dbReference type="Proteomes" id="UP001153076"/>
    </source>
</evidence>
<dbReference type="PANTHER" id="PTHR47718:SF9">
    <property type="entry name" value="PROTEIN FAR1-RELATED SEQUENCE"/>
    <property type="match status" value="1"/>
</dbReference>
<feature type="transmembrane region" description="Helical" evidence="1">
    <location>
        <begin position="200"/>
        <end position="219"/>
    </location>
</feature>
<keyword evidence="4" id="KW-1185">Reference proteome</keyword>
<dbReference type="PANTHER" id="PTHR47718">
    <property type="entry name" value="OS01G0519700 PROTEIN"/>
    <property type="match status" value="1"/>
</dbReference>
<sequence>MNIVLEEKDDEPFIARRRKLCSTKSTLNDTTLQLARTNLKKDMPRLAGVIYPAIEEGNGQLKLLTHLKTKDIENLQELLSSDEARLLPSNRNLTPKDEQKIMLYKETRLSIRQILRLTELENNVEPGGLSFMEKDFRNFFTNIKKMIRIADYTYTIDEESRFEQLSKCPPQCFDWYDNYSDVVAFEVTYKVNTYDMPTQYLLVLTIMGIQFCSIVHFYTMRRHLLLSGS</sequence>
<gene>
    <name evidence="3" type="ORF">Cgig2_019389</name>
</gene>
<keyword evidence="1" id="KW-0812">Transmembrane</keyword>
<dbReference type="InterPro" id="IPR058778">
    <property type="entry name" value="HTH_FAR1-11-like"/>
</dbReference>
<keyword evidence="1" id="KW-1133">Transmembrane helix</keyword>
<accession>A0A9Q1QHB3</accession>
<dbReference type="Proteomes" id="UP001153076">
    <property type="component" value="Unassembled WGS sequence"/>
</dbReference>
<reference evidence="3" key="1">
    <citation type="submission" date="2022-04" db="EMBL/GenBank/DDBJ databases">
        <title>Carnegiea gigantea Genome sequencing and assembly v2.</title>
        <authorList>
            <person name="Copetti D."/>
            <person name="Sanderson M.J."/>
            <person name="Burquez A."/>
            <person name="Wojciechowski M.F."/>
        </authorList>
    </citation>
    <scope>NUCLEOTIDE SEQUENCE</scope>
    <source>
        <strain evidence="3">SGP5-SGP5p</strain>
        <tissue evidence="3">Aerial part</tissue>
    </source>
</reference>
<evidence type="ECO:0000256" key="1">
    <source>
        <dbReference type="SAM" id="Phobius"/>
    </source>
</evidence>
<comment type="caution">
    <text evidence="3">The sequence shown here is derived from an EMBL/GenBank/DDBJ whole genome shotgun (WGS) entry which is preliminary data.</text>
</comment>
<keyword evidence="1" id="KW-0472">Membrane</keyword>
<evidence type="ECO:0000313" key="3">
    <source>
        <dbReference type="EMBL" id="KAJ8440400.1"/>
    </source>
</evidence>
<dbReference type="Pfam" id="PF26175">
    <property type="entry name" value="HTH_FAR1"/>
    <property type="match status" value="1"/>
</dbReference>
<proteinExistence type="predicted"/>
<dbReference type="AlphaFoldDB" id="A0A9Q1QHB3"/>
<feature type="domain" description="FAR1-related sequence 11-like HTH-like" evidence="2">
    <location>
        <begin position="94"/>
        <end position="146"/>
    </location>
</feature>